<evidence type="ECO:0000313" key="15">
    <source>
        <dbReference type="EMBL" id="MUZ71444.1"/>
    </source>
</evidence>
<dbReference type="InterPro" id="IPR014030">
    <property type="entry name" value="Ketoacyl_synth_N"/>
</dbReference>
<evidence type="ECO:0000256" key="3">
    <source>
        <dbReference type="ARBA" id="ARBA00012356"/>
    </source>
</evidence>
<sequence length="420" mass="44125">MRRVVITGTGMVSPLGCGTDVTWARLLAGQNAARKVTEFEVEDLPAKIACRLPFGDGTDGTFNADDWMEPKEQRKVDPFIVYAMAAAEMALADADWKPQTDEDQIATGVLIGSGIGGIEGIVEAGYTLRDKGPRRISPFFIPGRLINLASGHVSIRHKLRGPNHSVVTACSTGAHAIGDASRFIAFGDADVMVAGGAESPISRISLAGFAACKALSTQHNDDPQKASRPYDRDRDGFVMGEGAGIVVLEELEHAKARGAKIYAEVVGYGLSGDAFHITAPAEDGDGAFRCMTMALKRAGMTAADIDYINAHGTSTMADTIELGAVERLVGASASKISMSSTKSAIGHLLGAAGAVEAIFSALAIRDGIVPPTLNLDTPDVDSAIDLVPHQARKRDVRVALSNSFGFGGTNASLVLRRFEG</sequence>
<gene>
    <name evidence="15" type="primary">fabF</name>
    <name evidence="15" type="ORF">GOZ90_02030</name>
</gene>
<dbReference type="GO" id="GO:0005829">
    <property type="term" value="C:cytosol"/>
    <property type="evidence" value="ECO:0007669"/>
    <property type="project" value="TreeGrafter"/>
</dbReference>
<organism evidence="15 16">
    <name type="scientific">Agrobacterium vitis</name>
    <name type="common">Rhizobium vitis</name>
    <dbReference type="NCBI Taxonomy" id="373"/>
    <lineage>
        <taxon>Bacteria</taxon>
        <taxon>Pseudomonadati</taxon>
        <taxon>Pseudomonadota</taxon>
        <taxon>Alphaproteobacteria</taxon>
        <taxon>Hyphomicrobiales</taxon>
        <taxon>Rhizobiaceae</taxon>
        <taxon>Rhizobium/Agrobacterium group</taxon>
        <taxon>Agrobacterium</taxon>
    </lineage>
</organism>
<evidence type="ECO:0000256" key="6">
    <source>
        <dbReference type="ARBA" id="ARBA00022679"/>
    </source>
</evidence>
<dbReference type="InterPro" id="IPR014031">
    <property type="entry name" value="Ketoacyl_synth_C"/>
</dbReference>
<dbReference type="RefSeq" id="WP_070149495.1">
    <property type="nucleotide sequence ID" value="NZ_JABAEI010000006.1"/>
</dbReference>
<evidence type="ECO:0000256" key="2">
    <source>
        <dbReference type="ARBA" id="ARBA00008467"/>
    </source>
</evidence>
<dbReference type="PIRSF" id="PIRSF000447">
    <property type="entry name" value="KAS_II"/>
    <property type="match status" value="1"/>
</dbReference>
<dbReference type="CDD" id="cd00834">
    <property type="entry name" value="KAS_I_II"/>
    <property type="match status" value="1"/>
</dbReference>
<proteinExistence type="inferred from homology"/>
<evidence type="ECO:0000313" key="16">
    <source>
        <dbReference type="Proteomes" id="UP000477951"/>
    </source>
</evidence>
<dbReference type="InterPro" id="IPR020841">
    <property type="entry name" value="PKS_Beta-ketoAc_synthase_dom"/>
</dbReference>
<reference evidence="15 16" key="1">
    <citation type="submission" date="2019-12" db="EMBL/GenBank/DDBJ databases">
        <title>Whole-genome sequencing of Allorhizobium vitis.</title>
        <authorList>
            <person name="Gan H.M."/>
            <person name="Szegedi E."/>
            <person name="Burr T."/>
            <person name="Savka M.A."/>
        </authorList>
    </citation>
    <scope>NUCLEOTIDE SEQUENCE [LARGE SCALE GENOMIC DNA]</scope>
    <source>
        <strain evidence="15 16">CG516</strain>
    </source>
</reference>
<dbReference type="UniPathway" id="UPA00094"/>
<evidence type="ECO:0000256" key="5">
    <source>
        <dbReference type="ARBA" id="ARBA00022516"/>
    </source>
</evidence>
<evidence type="ECO:0000256" key="1">
    <source>
        <dbReference type="ARBA" id="ARBA00005194"/>
    </source>
</evidence>
<comment type="caution">
    <text evidence="15">The sequence shown here is derived from an EMBL/GenBank/DDBJ whole genome shotgun (WGS) entry which is preliminary data.</text>
</comment>
<keyword evidence="8" id="KW-0443">Lipid metabolism</keyword>
<dbReference type="GO" id="GO:0006633">
    <property type="term" value="P:fatty acid biosynthetic process"/>
    <property type="evidence" value="ECO:0007669"/>
    <property type="project" value="UniProtKB-UniRule"/>
</dbReference>
<comment type="pathway">
    <text evidence="1 11">Lipid metabolism; fatty acid biosynthesis.</text>
</comment>
<comment type="catalytic activity">
    <reaction evidence="11">
        <text>a fatty acyl-[ACP] + malonyl-[ACP] + H(+) = a 3-oxoacyl-[ACP] + holo-[ACP] + CO2</text>
        <dbReference type="Rhea" id="RHEA:22836"/>
        <dbReference type="Rhea" id="RHEA-COMP:9623"/>
        <dbReference type="Rhea" id="RHEA-COMP:9685"/>
        <dbReference type="Rhea" id="RHEA-COMP:9916"/>
        <dbReference type="Rhea" id="RHEA-COMP:14125"/>
        <dbReference type="ChEBI" id="CHEBI:15378"/>
        <dbReference type="ChEBI" id="CHEBI:16526"/>
        <dbReference type="ChEBI" id="CHEBI:64479"/>
        <dbReference type="ChEBI" id="CHEBI:78449"/>
        <dbReference type="ChEBI" id="CHEBI:78776"/>
        <dbReference type="ChEBI" id="CHEBI:138651"/>
    </reaction>
</comment>
<dbReference type="PROSITE" id="PS00606">
    <property type="entry name" value="KS3_1"/>
    <property type="match status" value="1"/>
</dbReference>
<keyword evidence="10 11" id="KW-0012">Acyltransferase</keyword>
<dbReference type="NCBIfam" id="TIGR03150">
    <property type="entry name" value="fabF"/>
    <property type="match status" value="1"/>
</dbReference>
<dbReference type="NCBIfam" id="NF005589">
    <property type="entry name" value="PRK07314.1"/>
    <property type="match status" value="1"/>
</dbReference>
<evidence type="ECO:0000256" key="11">
    <source>
        <dbReference type="PIRNR" id="PIRNR000447"/>
    </source>
</evidence>
<evidence type="ECO:0000256" key="7">
    <source>
        <dbReference type="ARBA" id="ARBA00022832"/>
    </source>
</evidence>
<protein>
    <recommendedName>
        <fullName evidence="4 11">3-oxoacyl-[acyl-carrier-protein] synthase 2</fullName>
        <ecNumber evidence="3 11">2.3.1.179</ecNumber>
    </recommendedName>
</protein>
<evidence type="ECO:0000259" key="14">
    <source>
        <dbReference type="PROSITE" id="PS52004"/>
    </source>
</evidence>
<dbReference type="InterPro" id="IPR018201">
    <property type="entry name" value="Ketoacyl_synth_AS"/>
</dbReference>
<keyword evidence="7" id="KW-0276">Fatty acid metabolism</keyword>
<dbReference type="InterPro" id="IPR016039">
    <property type="entry name" value="Thiolase-like"/>
</dbReference>
<evidence type="ECO:0000256" key="9">
    <source>
        <dbReference type="ARBA" id="ARBA00023160"/>
    </source>
</evidence>
<dbReference type="Proteomes" id="UP000477951">
    <property type="component" value="Unassembled WGS sequence"/>
</dbReference>
<accession>A0A1S2DXC4</accession>
<evidence type="ECO:0000256" key="10">
    <source>
        <dbReference type="ARBA" id="ARBA00023315"/>
    </source>
</evidence>
<keyword evidence="9 11" id="KW-0275">Fatty acid biosynthesis</keyword>
<dbReference type="InterPro" id="IPR000794">
    <property type="entry name" value="Beta-ketoacyl_synthase"/>
</dbReference>
<dbReference type="Pfam" id="PF02801">
    <property type="entry name" value="Ketoacyl-synt_C"/>
    <property type="match status" value="1"/>
</dbReference>
<dbReference type="AlphaFoldDB" id="A0A1S2DXC4"/>
<dbReference type="PROSITE" id="PS52004">
    <property type="entry name" value="KS3_2"/>
    <property type="match status" value="1"/>
</dbReference>
<dbReference type="PANTHER" id="PTHR11712:SF321">
    <property type="entry name" value="3-OXOACYL-[ACYL-CARRIER-PROTEIN] SYNTHASE 2"/>
    <property type="match status" value="1"/>
</dbReference>
<dbReference type="PANTHER" id="PTHR11712">
    <property type="entry name" value="POLYKETIDE SYNTHASE-RELATED"/>
    <property type="match status" value="1"/>
</dbReference>
<keyword evidence="5 11" id="KW-0444">Lipid biosynthesis</keyword>
<dbReference type="FunFam" id="3.40.47.10:FF:000015">
    <property type="entry name" value="3-oxoacyl-[acyl-carrier-protein] synthase, mitochondrial"/>
    <property type="match status" value="1"/>
</dbReference>
<feature type="domain" description="Ketosynthase family 3 (KS3)" evidence="14">
    <location>
        <begin position="1"/>
        <end position="417"/>
    </location>
</feature>
<evidence type="ECO:0000256" key="8">
    <source>
        <dbReference type="ARBA" id="ARBA00023098"/>
    </source>
</evidence>
<feature type="active site" description="For beta-ketoacyl synthase activity" evidence="12">
    <location>
        <position position="170"/>
    </location>
</feature>
<dbReference type="Pfam" id="PF00109">
    <property type="entry name" value="ketoacyl-synt"/>
    <property type="match status" value="1"/>
</dbReference>
<keyword evidence="6 11" id="KW-0808">Transferase</keyword>
<dbReference type="EMBL" id="WPHR01000001">
    <property type="protein sequence ID" value="MUZ71444.1"/>
    <property type="molecule type" value="Genomic_DNA"/>
</dbReference>
<dbReference type="FunFam" id="3.40.47.10:FF:000024">
    <property type="entry name" value="3-oxoacyl-[acyl-carrier-protein] synthase, mitochondrial"/>
    <property type="match status" value="1"/>
</dbReference>
<evidence type="ECO:0000256" key="4">
    <source>
        <dbReference type="ARBA" id="ARBA00014657"/>
    </source>
</evidence>
<comment type="catalytic activity">
    <reaction evidence="11">
        <text>(9Z)-hexadecenoyl-[ACP] + malonyl-[ACP] + H(+) = 3-oxo-(11Z)-octadecenoyl-[ACP] + holo-[ACP] + CO2</text>
        <dbReference type="Rhea" id="RHEA:55040"/>
        <dbReference type="Rhea" id="RHEA-COMP:9623"/>
        <dbReference type="Rhea" id="RHEA-COMP:9685"/>
        <dbReference type="Rhea" id="RHEA-COMP:10800"/>
        <dbReference type="Rhea" id="RHEA-COMP:14074"/>
        <dbReference type="ChEBI" id="CHEBI:15378"/>
        <dbReference type="ChEBI" id="CHEBI:16526"/>
        <dbReference type="ChEBI" id="CHEBI:64479"/>
        <dbReference type="ChEBI" id="CHEBI:78449"/>
        <dbReference type="ChEBI" id="CHEBI:83989"/>
        <dbReference type="ChEBI" id="CHEBI:138538"/>
        <dbReference type="EC" id="2.3.1.179"/>
    </reaction>
</comment>
<dbReference type="Gene3D" id="3.40.47.10">
    <property type="match status" value="2"/>
</dbReference>
<comment type="function">
    <text evidence="11">Involved in the type II fatty acid elongation cycle. Catalyzes the elongation of a wide range of acyl-ACP by the addition of two carbons from malonyl-ACP to an acyl acceptor. Can efficiently catalyze the conversion of palmitoleoyl-ACP (cis-hexadec-9-enoyl-ACP) to cis-vaccenoyl-ACP (cis-octadec-11-enoyl-ACP), an essential step in the thermal regulation of fatty acid composition.</text>
</comment>
<dbReference type="SMART" id="SM00825">
    <property type="entry name" value="PKS_KS"/>
    <property type="match status" value="1"/>
</dbReference>
<dbReference type="EC" id="2.3.1.179" evidence="3 11"/>
<comment type="similarity">
    <text evidence="2 11 13">Belongs to the thiolase-like superfamily. Beta-ketoacyl-ACP synthases family.</text>
</comment>
<name>A0A1S2DXC4_AGRVI</name>
<dbReference type="InterPro" id="IPR017568">
    <property type="entry name" value="3-oxoacyl-ACP_synth-2"/>
</dbReference>
<dbReference type="NCBIfam" id="NF004970">
    <property type="entry name" value="PRK06333.1"/>
    <property type="match status" value="1"/>
</dbReference>
<evidence type="ECO:0000256" key="12">
    <source>
        <dbReference type="PIRSR" id="PIRSR000447-1"/>
    </source>
</evidence>
<evidence type="ECO:0000256" key="13">
    <source>
        <dbReference type="RuleBase" id="RU003694"/>
    </source>
</evidence>
<dbReference type="GO" id="GO:0004315">
    <property type="term" value="F:3-oxoacyl-[acyl-carrier-protein] synthase activity"/>
    <property type="evidence" value="ECO:0007669"/>
    <property type="project" value="UniProtKB-UniRule"/>
</dbReference>
<dbReference type="SUPFAM" id="SSF53901">
    <property type="entry name" value="Thiolase-like"/>
    <property type="match status" value="2"/>
</dbReference>